<name>A0A1A6GJI8_NEOLE</name>
<dbReference type="Proteomes" id="UP000092124">
    <property type="component" value="Unassembled WGS sequence"/>
</dbReference>
<sequence>MPVITITIVNTVIPTVTIIITFTVILVIIVIRAITIIMVITIFIVIIVITTNTIIIAFKIIITILPEFSSVAQPVVGAVQPELLRKEGSAVPETLKKK</sequence>
<comment type="caution">
    <text evidence="2">The sequence shown here is derived from an EMBL/GenBank/DDBJ whole genome shotgun (WGS) entry which is preliminary data.</text>
</comment>
<reference evidence="2 3" key="1">
    <citation type="submission" date="2016-06" db="EMBL/GenBank/DDBJ databases">
        <title>The Draft Genome Sequence and Annotation of the Desert Woodrat Neotoma lepida.</title>
        <authorList>
            <person name="Campbell M."/>
            <person name="Oakeson K.F."/>
            <person name="Yandell M."/>
            <person name="Halpert J.R."/>
            <person name="Dearing D."/>
        </authorList>
    </citation>
    <scope>NUCLEOTIDE SEQUENCE [LARGE SCALE GENOMIC DNA]</scope>
    <source>
        <strain evidence="2">417</strain>
        <tissue evidence="2">Liver</tissue>
    </source>
</reference>
<gene>
    <name evidence="2" type="ORF">A6R68_05026</name>
</gene>
<keyword evidence="1" id="KW-1133">Transmembrane helix</keyword>
<evidence type="ECO:0000313" key="2">
    <source>
        <dbReference type="EMBL" id="OBS66433.1"/>
    </source>
</evidence>
<accession>A0A1A6GJI8</accession>
<evidence type="ECO:0000313" key="3">
    <source>
        <dbReference type="Proteomes" id="UP000092124"/>
    </source>
</evidence>
<keyword evidence="1" id="KW-0472">Membrane</keyword>
<keyword evidence="1" id="KW-0812">Transmembrane</keyword>
<evidence type="ECO:0000256" key="1">
    <source>
        <dbReference type="SAM" id="Phobius"/>
    </source>
</evidence>
<protein>
    <submittedName>
        <fullName evidence="2">Uncharacterized protein</fullName>
    </submittedName>
</protein>
<dbReference type="AlphaFoldDB" id="A0A1A6GJI8"/>
<keyword evidence="3" id="KW-1185">Reference proteome</keyword>
<organism evidence="2 3">
    <name type="scientific">Neotoma lepida</name>
    <name type="common">Desert woodrat</name>
    <dbReference type="NCBI Taxonomy" id="56216"/>
    <lineage>
        <taxon>Eukaryota</taxon>
        <taxon>Metazoa</taxon>
        <taxon>Chordata</taxon>
        <taxon>Craniata</taxon>
        <taxon>Vertebrata</taxon>
        <taxon>Euteleostomi</taxon>
        <taxon>Mammalia</taxon>
        <taxon>Eutheria</taxon>
        <taxon>Euarchontoglires</taxon>
        <taxon>Glires</taxon>
        <taxon>Rodentia</taxon>
        <taxon>Myomorpha</taxon>
        <taxon>Muroidea</taxon>
        <taxon>Cricetidae</taxon>
        <taxon>Neotominae</taxon>
        <taxon>Neotoma</taxon>
    </lineage>
</organism>
<proteinExistence type="predicted"/>
<feature type="transmembrane region" description="Helical" evidence="1">
    <location>
        <begin position="12"/>
        <end position="31"/>
    </location>
</feature>
<dbReference type="EMBL" id="LZPO01087251">
    <property type="protein sequence ID" value="OBS66433.1"/>
    <property type="molecule type" value="Genomic_DNA"/>
</dbReference>
<feature type="transmembrane region" description="Helical" evidence="1">
    <location>
        <begin position="38"/>
        <end position="65"/>
    </location>
</feature>